<keyword evidence="2 6" id="KW-0819">tRNA processing</keyword>
<dbReference type="AlphaFoldDB" id="A0A2M8ER15"/>
<evidence type="ECO:0000256" key="3">
    <source>
        <dbReference type="ARBA" id="ARBA00022723"/>
    </source>
</evidence>
<proteinExistence type="inferred from homology"/>
<feature type="binding site" evidence="6">
    <location>
        <position position="325"/>
    </location>
    <ligand>
        <name>substrate</name>
    </ligand>
</feature>
<comment type="caution">
    <text evidence="8">The sequence shown here is derived from an EMBL/GenBank/DDBJ whole genome shotgun (WGS) entry which is preliminary data.</text>
</comment>
<evidence type="ECO:0000256" key="2">
    <source>
        <dbReference type="ARBA" id="ARBA00022694"/>
    </source>
</evidence>
<evidence type="ECO:0000256" key="1">
    <source>
        <dbReference type="ARBA" id="ARBA00022679"/>
    </source>
</evidence>
<organism evidence="8 9">
    <name type="scientific">Candidatus Tagabacteria bacterium CG_4_9_14_0_2_um_filter_41_11</name>
    <dbReference type="NCBI Taxonomy" id="1975019"/>
    <lineage>
        <taxon>Bacteria</taxon>
        <taxon>Candidatus Tagaibacteriota</taxon>
    </lineage>
</organism>
<sequence>MKIIAIETSCDETGVAVLEISGGFKAPRIKILSNIVASQVKIHAPFGGVVPNLAKREHQKNLPLIFKKALKEARLSLKNPRIDLIAVTSGPGLEPALWVGINFAQELAKKYNKPLLGINHLEGHIFSIFLEKNRKSTKHEARSTKRDFEFRISNFEFPAIALLVSGGHTELVLSKKPLEYKVIGQTLDDAAGEAFDKVARLLGLGYPGGPAIGVMAEKKLKLKHDIKSATAQFISSNDKVKLPRPMINSKDYNFSFSGLKTAVLYKLKELEQKMRTSSHDREYLVSAMVKEFQQAVIDVLISKTMRVAKEYKAKTVILGGGVAANKELRKQLQQKMPFNCDSRYVINLLMPEMEFTGDNAAMIALAAYFRWLKNKKPRRGGALKADGNLKLT</sequence>
<dbReference type="GO" id="GO:0061711">
    <property type="term" value="F:tRNA N(6)-L-threonylcarbamoyladenine synthase activity"/>
    <property type="evidence" value="ECO:0007669"/>
    <property type="project" value="UniProtKB-EC"/>
</dbReference>
<comment type="similarity">
    <text evidence="6">Belongs to the KAE1 / TsaD family.</text>
</comment>
<keyword evidence="4 6" id="KW-0012">Acyltransferase</keyword>
<dbReference type="EC" id="2.3.1.234" evidence="6"/>
<comment type="catalytic activity">
    <reaction evidence="5 6">
        <text>L-threonylcarbamoyladenylate + adenosine(37) in tRNA = N(6)-L-threonylcarbamoyladenosine(37) in tRNA + AMP + H(+)</text>
        <dbReference type="Rhea" id="RHEA:37059"/>
        <dbReference type="Rhea" id="RHEA-COMP:10162"/>
        <dbReference type="Rhea" id="RHEA-COMP:10163"/>
        <dbReference type="ChEBI" id="CHEBI:15378"/>
        <dbReference type="ChEBI" id="CHEBI:73682"/>
        <dbReference type="ChEBI" id="CHEBI:74411"/>
        <dbReference type="ChEBI" id="CHEBI:74418"/>
        <dbReference type="ChEBI" id="CHEBI:456215"/>
        <dbReference type="EC" id="2.3.1.234"/>
    </reaction>
</comment>
<keyword evidence="3 6" id="KW-0479">Metal-binding</keyword>
<evidence type="ECO:0000256" key="5">
    <source>
        <dbReference type="ARBA" id="ARBA00048117"/>
    </source>
</evidence>
<feature type="binding site" evidence="6">
    <location>
        <begin position="163"/>
        <end position="167"/>
    </location>
    <ligand>
        <name>substrate</name>
    </ligand>
</feature>
<dbReference type="GO" id="GO:0005506">
    <property type="term" value="F:iron ion binding"/>
    <property type="evidence" value="ECO:0007669"/>
    <property type="project" value="UniProtKB-UniRule"/>
</dbReference>
<protein>
    <recommendedName>
        <fullName evidence="6">tRNA N6-adenosine threonylcarbamoyltransferase</fullName>
        <ecNumber evidence="6">2.3.1.234</ecNumber>
    </recommendedName>
    <alternativeName>
        <fullName evidence="6">N6-L-threonylcarbamoyladenine synthase</fullName>
        <shortName evidence="6">t(6)A synthase</shortName>
    </alternativeName>
    <alternativeName>
        <fullName evidence="6">t(6)A37 threonylcarbamoyladenosine biosynthesis protein TsaD</fullName>
    </alternativeName>
    <alternativeName>
        <fullName evidence="6">tRNA threonylcarbamoyladenosine biosynthesis protein TsaD</fullName>
    </alternativeName>
</protein>
<dbReference type="InterPro" id="IPR043129">
    <property type="entry name" value="ATPase_NBD"/>
</dbReference>
<dbReference type="NCBIfam" id="TIGR03723">
    <property type="entry name" value="T6A_TsaD_YgjD"/>
    <property type="match status" value="1"/>
</dbReference>
<dbReference type="FunFam" id="3.30.420.40:FF:000012">
    <property type="entry name" value="tRNA N6-adenosine threonylcarbamoyltransferase"/>
    <property type="match status" value="1"/>
</dbReference>
<feature type="domain" description="Gcp-like" evidence="7">
    <location>
        <begin position="154"/>
        <end position="364"/>
    </location>
</feature>
<dbReference type="InterPro" id="IPR017861">
    <property type="entry name" value="KAE1/TsaD"/>
</dbReference>
<evidence type="ECO:0000313" key="9">
    <source>
        <dbReference type="Proteomes" id="UP000230228"/>
    </source>
</evidence>
<reference evidence="9" key="1">
    <citation type="submission" date="2017-09" db="EMBL/GenBank/DDBJ databases">
        <title>Depth-based differentiation of microbial function through sediment-hosted aquifers and enrichment of novel symbionts in the deep terrestrial subsurface.</title>
        <authorList>
            <person name="Probst A.J."/>
            <person name="Ladd B."/>
            <person name="Jarett J.K."/>
            <person name="Geller-Mcgrath D.E."/>
            <person name="Sieber C.M.K."/>
            <person name="Emerson J.B."/>
            <person name="Anantharaman K."/>
            <person name="Thomas B.C."/>
            <person name="Malmstrom R."/>
            <person name="Stieglmeier M."/>
            <person name="Klingl A."/>
            <person name="Woyke T."/>
            <person name="Ryan C.M."/>
            <person name="Banfield J.F."/>
        </authorList>
    </citation>
    <scope>NUCLEOTIDE SEQUENCE [LARGE SCALE GENOMIC DNA]</scope>
</reference>
<dbReference type="GO" id="GO:0005737">
    <property type="term" value="C:cytoplasm"/>
    <property type="evidence" value="ECO:0007669"/>
    <property type="project" value="UniProtKB-SubCell"/>
</dbReference>
<keyword evidence="1 6" id="KW-0808">Transferase</keyword>
<comment type="function">
    <text evidence="6">Required for the formation of a threonylcarbamoyl group on adenosine at position 37 (t(6)A37) in tRNAs that read codons beginning with adenine. Is involved in the transfer of the threonylcarbamoyl moiety of threonylcarbamoyl-AMP (TC-AMP) to the N6 group of A37, together with TsaE and TsaB. TsaD likely plays a direct catalytic role in this reaction.</text>
</comment>
<dbReference type="CDD" id="cd24133">
    <property type="entry name" value="ASKHA_NBD_TsaD_bac"/>
    <property type="match status" value="1"/>
</dbReference>
<dbReference type="InterPro" id="IPR000905">
    <property type="entry name" value="Gcp-like_dom"/>
</dbReference>
<comment type="cofactor">
    <cofactor evidence="6">
        <name>Fe(2+)</name>
        <dbReference type="ChEBI" id="CHEBI:29033"/>
    </cofactor>
    <text evidence="6">Binds 1 Fe(2+) ion per subunit.</text>
</comment>
<feature type="binding site" evidence="6">
    <location>
        <position position="196"/>
    </location>
    <ligand>
        <name>substrate</name>
    </ligand>
</feature>
<dbReference type="GO" id="GO:0002949">
    <property type="term" value="P:tRNA threonylcarbamoyladenosine modification"/>
    <property type="evidence" value="ECO:0007669"/>
    <property type="project" value="UniProtKB-UniRule"/>
</dbReference>
<feature type="domain" description="Gcp-like" evidence="7">
    <location>
        <begin position="30"/>
        <end position="133"/>
    </location>
</feature>
<feature type="binding site" evidence="6">
    <location>
        <position position="358"/>
    </location>
    <ligand>
        <name>Fe cation</name>
        <dbReference type="ChEBI" id="CHEBI:24875"/>
    </ligand>
</feature>
<keyword evidence="6" id="KW-0408">Iron</keyword>
<dbReference type="InterPro" id="IPR022450">
    <property type="entry name" value="TsaD"/>
</dbReference>
<dbReference type="EMBL" id="PFSH01000024">
    <property type="protein sequence ID" value="PJC25180.1"/>
    <property type="molecule type" value="Genomic_DNA"/>
</dbReference>
<dbReference type="PRINTS" id="PR00789">
    <property type="entry name" value="OSIALOPTASE"/>
</dbReference>
<feature type="binding site" evidence="6">
    <location>
        <position position="124"/>
    </location>
    <ligand>
        <name>Fe cation</name>
        <dbReference type="ChEBI" id="CHEBI:24875"/>
    </ligand>
</feature>
<evidence type="ECO:0000313" key="8">
    <source>
        <dbReference type="EMBL" id="PJC25180.1"/>
    </source>
</evidence>
<comment type="caution">
    <text evidence="6">Lacks conserved residue(s) required for the propagation of feature annotation.</text>
</comment>
<dbReference type="PANTHER" id="PTHR11735:SF6">
    <property type="entry name" value="TRNA N6-ADENOSINE THREONYLCARBAMOYLTRANSFERASE, MITOCHONDRIAL"/>
    <property type="match status" value="1"/>
</dbReference>
<evidence type="ECO:0000256" key="6">
    <source>
        <dbReference type="HAMAP-Rule" id="MF_01445"/>
    </source>
</evidence>
<dbReference type="HAMAP" id="MF_01445">
    <property type="entry name" value="TsaD"/>
    <property type="match status" value="1"/>
</dbReference>
<comment type="subcellular location">
    <subcellularLocation>
        <location evidence="6">Cytoplasm</location>
    </subcellularLocation>
</comment>
<feature type="binding site" evidence="6">
    <location>
        <position position="209"/>
    </location>
    <ligand>
        <name>substrate</name>
    </ligand>
</feature>
<dbReference type="Pfam" id="PF00814">
    <property type="entry name" value="TsaD"/>
    <property type="match status" value="2"/>
</dbReference>
<gene>
    <name evidence="6 8" type="primary">tsaD</name>
    <name evidence="8" type="ORF">CO056_01665</name>
</gene>
<dbReference type="PANTHER" id="PTHR11735">
    <property type="entry name" value="TRNA N6-ADENOSINE THREONYLCARBAMOYLTRANSFERASE"/>
    <property type="match status" value="1"/>
</dbReference>
<accession>A0A2M8ER15</accession>
<dbReference type="Proteomes" id="UP000230228">
    <property type="component" value="Unassembled WGS sequence"/>
</dbReference>
<name>A0A2M8ER15_9BACT</name>
<feature type="binding site" evidence="6">
    <location>
        <position position="120"/>
    </location>
    <ligand>
        <name>Fe cation</name>
        <dbReference type="ChEBI" id="CHEBI:24875"/>
    </ligand>
</feature>
<keyword evidence="6" id="KW-0963">Cytoplasm</keyword>
<evidence type="ECO:0000256" key="4">
    <source>
        <dbReference type="ARBA" id="ARBA00023315"/>
    </source>
</evidence>
<dbReference type="SUPFAM" id="SSF53067">
    <property type="entry name" value="Actin-like ATPase domain"/>
    <property type="match status" value="2"/>
</dbReference>
<dbReference type="Gene3D" id="3.30.420.40">
    <property type="match status" value="2"/>
</dbReference>
<evidence type="ECO:0000259" key="7">
    <source>
        <dbReference type="Pfam" id="PF00814"/>
    </source>
</evidence>